<dbReference type="GO" id="GO:0006338">
    <property type="term" value="P:chromatin remodeling"/>
    <property type="evidence" value="ECO:0007669"/>
    <property type="project" value="TreeGrafter"/>
</dbReference>
<feature type="domain" description="Amine oxidase" evidence="2">
    <location>
        <begin position="37"/>
        <end position="478"/>
    </location>
</feature>
<dbReference type="Gene3D" id="3.90.660.10">
    <property type="match status" value="1"/>
</dbReference>
<accession>A0A0G2EZT5</accession>
<organism evidence="3 4">
    <name type="scientific">Phaeomoniella chlamydospora</name>
    <name type="common">Phaeoacremonium chlamydosporum</name>
    <dbReference type="NCBI Taxonomy" id="158046"/>
    <lineage>
        <taxon>Eukaryota</taxon>
        <taxon>Fungi</taxon>
        <taxon>Dikarya</taxon>
        <taxon>Ascomycota</taxon>
        <taxon>Pezizomycotina</taxon>
        <taxon>Eurotiomycetes</taxon>
        <taxon>Chaetothyriomycetidae</taxon>
        <taxon>Phaeomoniellales</taxon>
        <taxon>Phaeomoniellaceae</taxon>
        <taxon>Phaeomoniella</taxon>
    </lineage>
</organism>
<dbReference type="GO" id="GO:0016491">
    <property type="term" value="F:oxidoreductase activity"/>
    <property type="evidence" value="ECO:0007669"/>
    <property type="project" value="InterPro"/>
</dbReference>
<evidence type="ECO:0000259" key="2">
    <source>
        <dbReference type="Pfam" id="PF01593"/>
    </source>
</evidence>
<protein>
    <submittedName>
        <fullName evidence="3">Putative flavin containing amine oxidase</fullName>
    </submittedName>
</protein>
<evidence type="ECO:0000313" key="4">
    <source>
        <dbReference type="Proteomes" id="UP000053317"/>
    </source>
</evidence>
<dbReference type="PANTHER" id="PTHR10742:SF414">
    <property type="entry name" value="CONTAINING AMINE OXIDASE, PUTATIVE (AFU_ORTHOLOGUE AFUA_3G12150)-RELATED"/>
    <property type="match status" value="1"/>
</dbReference>
<proteinExistence type="predicted"/>
<dbReference type="InterPro" id="IPR002937">
    <property type="entry name" value="Amino_oxidase"/>
</dbReference>
<dbReference type="PANTHER" id="PTHR10742">
    <property type="entry name" value="FLAVIN MONOAMINE OXIDASE"/>
    <property type="match status" value="1"/>
</dbReference>
<comment type="caution">
    <text evidence="3">The sequence shown here is derived from an EMBL/GenBank/DDBJ whole genome shotgun (WGS) entry which is preliminary data.</text>
</comment>
<dbReference type="SUPFAM" id="SSF54373">
    <property type="entry name" value="FAD-linked reductases, C-terminal domain"/>
    <property type="match status" value="1"/>
</dbReference>
<evidence type="ECO:0000256" key="1">
    <source>
        <dbReference type="SAM" id="MobiDB-lite"/>
    </source>
</evidence>
<dbReference type="InterPro" id="IPR050281">
    <property type="entry name" value="Flavin_monoamine_oxidase"/>
</dbReference>
<gene>
    <name evidence="3" type="ORF">UCRPC4_g00862</name>
</gene>
<reference evidence="3 4" key="1">
    <citation type="submission" date="2015-05" db="EMBL/GenBank/DDBJ databases">
        <title>Distinctive expansion of gene families associated with plant cell wall degradation and secondary metabolism in the genomes of grapevine trunk pathogens.</title>
        <authorList>
            <person name="Lawrence D.P."/>
            <person name="Travadon R."/>
            <person name="Rolshausen P.E."/>
            <person name="Baumgartner K."/>
        </authorList>
    </citation>
    <scope>NUCLEOTIDE SEQUENCE [LARGE SCALE GENOMIC DNA]</scope>
    <source>
        <strain evidence="3">UCRPC4</strain>
    </source>
</reference>
<feature type="region of interest" description="Disordered" evidence="1">
    <location>
        <begin position="497"/>
        <end position="516"/>
    </location>
</feature>
<dbReference type="Proteomes" id="UP000053317">
    <property type="component" value="Unassembled WGS sequence"/>
</dbReference>
<keyword evidence="4" id="KW-1185">Reference proteome</keyword>
<evidence type="ECO:0000313" key="3">
    <source>
        <dbReference type="EMBL" id="KKY27629.1"/>
    </source>
</evidence>
<name>A0A0G2EZT5_PHACM</name>
<dbReference type="GO" id="GO:0050660">
    <property type="term" value="F:flavin adenine dinucleotide binding"/>
    <property type="evidence" value="ECO:0007669"/>
    <property type="project" value="TreeGrafter"/>
</dbReference>
<dbReference type="EMBL" id="LCWF01000022">
    <property type="protein sequence ID" value="KKY27629.1"/>
    <property type="molecule type" value="Genomic_DNA"/>
</dbReference>
<dbReference type="AlphaFoldDB" id="A0A0G2EZT5"/>
<sequence length="516" mass="57771">MKPEIDLVDGFTKKPRTVDQWICENLDSVPARSNRGRGANWIHGTEHNPIMNLAEKTNTILHRFDGRMTIFDSDGAPMTNHDAQEVFDSTWKIIEQAFEYSDRNKDSIEPSISLFDFFKDQVPKVTSDLEKQRKILQLSEEWGAFVGDPIDKQSLKFFFLESTIEGETAFVAGTYSRILQEISHTALSKSEIHLNNEVTNIECTGSANDGSRLVTVTTLDRRDTYDEVVVTCPLGYLQRNKATLFAQPLPQRLSQAIDHIHYGHLEKCYVTFPSAWWRQGHQDQPLPAASVNEVHPAASSDTPNLASDPQFLHFLSPNYVPHPPDIAWNQELVDMSLFPGKTAHPTLLFYLYGPCGQHLVESLANLAPHSREYNSCLDQFFKPYYSRMPHYSPSDQACTPSSFLATQWGNDPFAGNGSYTNFQIPSTSLDQDIVTIREARGTGLEKGIWFAGEHTSPFIALGTTTGAYWAGEAVAKRLCKLWGLEIPADVVSTVDEGLSKDQRAGAPDKPKKARGQ</sequence>
<dbReference type="GO" id="GO:0003682">
    <property type="term" value="F:chromatin binding"/>
    <property type="evidence" value="ECO:0007669"/>
    <property type="project" value="TreeGrafter"/>
</dbReference>
<feature type="compositionally biased region" description="Basic and acidic residues" evidence="1">
    <location>
        <begin position="497"/>
        <end position="510"/>
    </location>
</feature>
<dbReference type="Gene3D" id="3.50.50.60">
    <property type="entry name" value="FAD/NAD(P)-binding domain"/>
    <property type="match status" value="1"/>
</dbReference>
<dbReference type="InterPro" id="IPR036188">
    <property type="entry name" value="FAD/NAD-bd_sf"/>
</dbReference>
<dbReference type="Pfam" id="PF01593">
    <property type="entry name" value="Amino_oxidase"/>
    <property type="match status" value="1"/>
</dbReference>
<dbReference type="OrthoDB" id="5046242at2759"/>
<dbReference type="SUPFAM" id="SSF51905">
    <property type="entry name" value="FAD/NAD(P)-binding domain"/>
    <property type="match status" value="1"/>
</dbReference>
<reference evidence="3 4" key="2">
    <citation type="submission" date="2015-05" db="EMBL/GenBank/DDBJ databases">
        <authorList>
            <person name="Morales-Cruz A."/>
            <person name="Amrine K.C."/>
            <person name="Cantu D."/>
        </authorList>
    </citation>
    <scope>NUCLEOTIDE SEQUENCE [LARGE SCALE GENOMIC DNA]</scope>
    <source>
        <strain evidence="3">UCRPC4</strain>
    </source>
</reference>